<accession>A0A849K6E3</accession>
<dbReference type="RefSeq" id="WP_171246248.1">
    <property type="nucleotide sequence ID" value="NZ_JABFAJ010000007.1"/>
</dbReference>
<keyword evidence="3" id="KW-1185">Reference proteome</keyword>
<dbReference type="EMBL" id="JABFAJ010000007">
    <property type="protein sequence ID" value="NNU26737.1"/>
    <property type="molecule type" value="Genomic_DNA"/>
</dbReference>
<name>A0A849K6E3_9MICO</name>
<feature type="transmembrane region" description="Helical" evidence="1">
    <location>
        <begin position="54"/>
        <end position="76"/>
    </location>
</feature>
<organism evidence="2 3">
    <name type="scientific">Isoptericola sediminis</name>
    <dbReference type="NCBI Taxonomy" id="2733572"/>
    <lineage>
        <taxon>Bacteria</taxon>
        <taxon>Bacillati</taxon>
        <taxon>Actinomycetota</taxon>
        <taxon>Actinomycetes</taxon>
        <taxon>Micrococcales</taxon>
        <taxon>Promicromonosporaceae</taxon>
        <taxon>Isoptericola</taxon>
    </lineage>
</organism>
<feature type="transmembrane region" description="Helical" evidence="1">
    <location>
        <begin position="82"/>
        <end position="104"/>
    </location>
</feature>
<sequence length="132" mass="13475">MIVTGLVLAGLAAALHVYIFWLESFAWTTRARAVFGTTADQAAATRELAFNQGFYNLFLAIIAVTGIVLTLLTGASDDPSPAGASLLLAGTGAMTAAAMVLLVSSPDKRRAAVVQGTLPLLAVVAVTAALLS</sequence>
<evidence type="ECO:0000313" key="2">
    <source>
        <dbReference type="EMBL" id="NNU26737.1"/>
    </source>
</evidence>
<keyword evidence="1" id="KW-0812">Transmembrane</keyword>
<feature type="transmembrane region" description="Helical" evidence="1">
    <location>
        <begin position="111"/>
        <end position="131"/>
    </location>
</feature>
<keyword evidence="1" id="KW-1133">Transmembrane helix</keyword>
<dbReference type="Pfam" id="PF06993">
    <property type="entry name" value="DUF1304"/>
    <property type="match status" value="1"/>
</dbReference>
<dbReference type="AlphaFoldDB" id="A0A849K6E3"/>
<keyword evidence="1" id="KW-0472">Membrane</keyword>
<dbReference type="InterPro" id="IPR009732">
    <property type="entry name" value="DUF1304"/>
</dbReference>
<gene>
    <name evidence="2" type="ORF">HLI28_04160</name>
</gene>
<comment type="caution">
    <text evidence="2">The sequence shown here is derived from an EMBL/GenBank/DDBJ whole genome shotgun (WGS) entry which is preliminary data.</text>
</comment>
<dbReference type="Proteomes" id="UP000557204">
    <property type="component" value="Unassembled WGS sequence"/>
</dbReference>
<reference evidence="2 3" key="1">
    <citation type="submission" date="2020-05" db="EMBL/GenBank/DDBJ databases">
        <title>Genome sequence of Isoptericola sp. JC619 isolated from Chilika lagoon, India.</title>
        <authorList>
            <person name="Kumar D."/>
            <person name="Appam K."/>
            <person name="Gandham S."/>
            <person name="Uppada J."/>
            <person name="Sasikala C."/>
            <person name="Venkata Ramana C."/>
        </authorList>
    </citation>
    <scope>NUCLEOTIDE SEQUENCE [LARGE SCALE GENOMIC DNA]</scope>
    <source>
        <strain evidence="2 3">JC619</strain>
    </source>
</reference>
<feature type="transmembrane region" description="Helical" evidence="1">
    <location>
        <begin position="6"/>
        <end position="22"/>
    </location>
</feature>
<evidence type="ECO:0000313" key="3">
    <source>
        <dbReference type="Proteomes" id="UP000557204"/>
    </source>
</evidence>
<dbReference type="PANTHER" id="PTHR38446">
    <property type="entry name" value="BLL0914 PROTEIN"/>
    <property type="match status" value="1"/>
</dbReference>
<proteinExistence type="predicted"/>
<protein>
    <submittedName>
        <fullName evidence="2">DUF1304 domain-containing protein</fullName>
    </submittedName>
</protein>
<evidence type="ECO:0000256" key="1">
    <source>
        <dbReference type="SAM" id="Phobius"/>
    </source>
</evidence>
<dbReference type="PANTHER" id="PTHR38446:SF1">
    <property type="entry name" value="BLL0914 PROTEIN"/>
    <property type="match status" value="1"/>
</dbReference>